<dbReference type="SUPFAM" id="SSF48403">
    <property type="entry name" value="Ankyrin repeat"/>
    <property type="match status" value="1"/>
</dbReference>
<feature type="transmembrane region" description="Helical" evidence="4">
    <location>
        <begin position="133"/>
        <end position="153"/>
    </location>
</feature>
<feature type="transmembrane region" description="Helical" evidence="4">
    <location>
        <begin position="159"/>
        <end position="179"/>
    </location>
</feature>
<feature type="repeat" description="ANK" evidence="1">
    <location>
        <begin position="522"/>
        <end position="554"/>
    </location>
</feature>
<keyword evidence="4" id="KW-1133">Transmembrane helix</keyword>
<keyword evidence="6" id="KW-1185">Reference proteome</keyword>
<feature type="transmembrane region" description="Helical" evidence="4">
    <location>
        <begin position="7"/>
        <end position="29"/>
    </location>
</feature>
<evidence type="ECO:0000256" key="4">
    <source>
        <dbReference type="SAM" id="Phobius"/>
    </source>
</evidence>
<keyword evidence="2" id="KW-0175">Coiled coil</keyword>
<organism evidence="5 6">
    <name type="scientific">Symbiodinium microadriaticum</name>
    <name type="common">Dinoflagellate</name>
    <name type="synonym">Zooxanthella microadriatica</name>
    <dbReference type="NCBI Taxonomy" id="2951"/>
    <lineage>
        <taxon>Eukaryota</taxon>
        <taxon>Sar</taxon>
        <taxon>Alveolata</taxon>
        <taxon>Dinophyceae</taxon>
        <taxon>Suessiales</taxon>
        <taxon>Symbiodiniaceae</taxon>
        <taxon>Symbiodinium</taxon>
    </lineage>
</organism>
<proteinExistence type="predicted"/>
<keyword evidence="4" id="KW-0472">Membrane</keyword>
<dbReference type="EMBL" id="LSRX01001946">
    <property type="protein sequence ID" value="OLP76706.1"/>
    <property type="molecule type" value="Genomic_DNA"/>
</dbReference>
<keyword evidence="4" id="KW-0812">Transmembrane</keyword>
<dbReference type="AlphaFoldDB" id="A0A1Q9C1B1"/>
<evidence type="ECO:0000256" key="2">
    <source>
        <dbReference type="SAM" id="Coils"/>
    </source>
</evidence>
<keyword evidence="1" id="KW-0040">ANK repeat</keyword>
<dbReference type="SMART" id="SM00248">
    <property type="entry name" value="ANK"/>
    <property type="match status" value="3"/>
</dbReference>
<dbReference type="OrthoDB" id="406454at2759"/>
<feature type="region of interest" description="Disordered" evidence="3">
    <location>
        <begin position="740"/>
        <end position="759"/>
    </location>
</feature>
<protein>
    <submittedName>
        <fullName evidence="5">Ankyrin repeat domain-containing protein 23</fullName>
    </submittedName>
</protein>
<evidence type="ECO:0000313" key="6">
    <source>
        <dbReference type="Proteomes" id="UP000186817"/>
    </source>
</evidence>
<accession>A0A1Q9C1B1</accession>
<evidence type="ECO:0000256" key="1">
    <source>
        <dbReference type="PROSITE-ProRule" id="PRU00023"/>
    </source>
</evidence>
<gene>
    <name evidence="5" type="primary">Ankrd23</name>
    <name evidence="5" type="ORF">AK812_SmicGene43322</name>
</gene>
<sequence length="828" mass="91486">MSDWQHLSIRICLVTYVVHMGSLVCWFLAAVRGWCRSSKAGTAPSEYEYWVVRLFLIMAVADFARGVDGLSDTFEDGSFVSVWGSVNISGRFFAWWLRDLLGFQILLLFHSFTVRWSHTALELPMPRLLMTMVRFACATATIGFGTGLCGALVTNKQIWQVVCMVSVLPYNAVSCFMCGRHLWRILPQLANGSDPESGDLLARSRTTATRMLVAHAIMLSAFPALIHQKVMIGQNPLIAHLPVGTWIGSTLLPVITDVPVLYPGKHPSPALEIVEITMGWFCLSLWWPVVGCGSGADDGKFVVAETIGSRMRAAHRGKSDCPLMWRFQFFINVDMEPDGLHEGELLKRFFKEVSDEDLPIETWDRKAGPPSDDEDCRQGPEEHDGAEGAATKKHKAKKLPHKTLLDLAPARRVRGHAMGGTRDFQRPQGLFDAASEKKMRLKAAARAKKEEREKEAAKAATALEAKRRKKEKENTKKKEELDYAAALEEDGTCEATAGFRVSFPPAAVGAALHLPTFSASDGGWTPLHWACATGHSDVATTLIAAKAAVAIQDLDGRTEAMWAAKHGHSEALAVLLDRGFDLNICDKFGMAVADHAQDHLELRMSLLEAEQRNQQLLQAAQRGSKDSAVEALEEGAYVDARDEQGWTALVWPESSSSGEPEWRISGRQHMVESHGLTVTRTMEDFEESTIAMTATAMVGSQQGTDVLLAQQQAAVASGSGGPDPQLLMMSMMNSLIELFNKQGGSAGPSPPAQPQQASSDETLKILQEENRQLQLRFDNMRAHQEKLQAQQRALNSAKRDQVRSLLQIIAEDDDDEDVQMEELLFRRW</sequence>
<dbReference type="PANTHER" id="PTHR24184:SF11">
    <property type="entry name" value="ANKYRIN REPEAT AND SOCS BOX CONTAINING 3"/>
    <property type="match status" value="1"/>
</dbReference>
<dbReference type="Proteomes" id="UP000186817">
    <property type="component" value="Unassembled WGS sequence"/>
</dbReference>
<feature type="transmembrane region" description="Helical" evidence="4">
    <location>
        <begin position="103"/>
        <end position="121"/>
    </location>
</feature>
<dbReference type="PROSITE" id="PS50088">
    <property type="entry name" value="ANK_REPEAT"/>
    <property type="match status" value="2"/>
</dbReference>
<reference evidence="5 6" key="1">
    <citation type="submission" date="2016-02" db="EMBL/GenBank/DDBJ databases">
        <title>Genome analysis of coral dinoflagellate symbionts highlights evolutionary adaptations to a symbiotic lifestyle.</title>
        <authorList>
            <person name="Aranda M."/>
            <person name="Li Y."/>
            <person name="Liew Y.J."/>
            <person name="Baumgarten S."/>
            <person name="Simakov O."/>
            <person name="Wilson M."/>
            <person name="Piel J."/>
            <person name="Ashoor H."/>
            <person name="Bougouffa S."/>
            <person name="Bajic V.B."/>
            <person name="Ryu T."/>
            <person name="Ravasi T."/>
            <person name="Bayer T."/>
            <person name="Micklem G."/>
            <person name="Kim H."/>
            <person name="Bhak J."/>
            <person name="Lajeunesse T.C."/>
            <person name="Voolstra C.R."/>
        </authorList>
    </citation>
    <scope>NUCLEOTIDE SEQUENCE [LARGE SCALE GENOMIC DNA]</scope>
    <source>
        <strain evidence="5 6">CCMP2467</strain>
    </source>
</reference>
<feature type="coiled-coil region" evidence="2">
    <location>
        <begin position="763"/>
        <end position="800"/>
    </location>
</feature>
<dbReference type="InterPro" id="IPR002110">
    <property type="entry name" value="Ankyrin_rpt"/>
</dbReference>
<dbReference type="Gene3D" id="1.25.40.20">
    <property type="entry name" value="Ankyrin repeat-containing domain"/>
    <property type="match status" value="2"/>
</dbReference>
<comment type="caution">
    <text evidence="5">The sequence shown here is derived from an EMBL/GenBank/DDBJ whole genome shotgun (WGS) entry which is preliminary data.</text>
</comment>
<feature type="compositionally biased region" description="Basic and acidic residues" evidence="3">
    <location>
        <begin position="376"/>
        <end position="386"/>
    </location>
</feature>
<name>A0A1Q9C1B1_SYMMI</name>
<evidence type="ECO:0000256" key="3">
    <source>
        <dbReference type="SAM" id="MobiDB-lite"/>
    </source>
</evidence>
<evidence type="ECO:0000313" key="5">
    <source>
        <dbReference type="EMBL" id="OLP76706.1"/>
    </source>
</evidence>
<feature type="region of interest" description="Disordered" evidence="3">
    <location>
        <begin position="449"/>
        <end position="476"/>
    </location>
</feature>
<dbReference type="PROSITE" id="PS50297">
    <property type="entry name" value="ANK_REP_REGION"/>
    <property type="match status" value="2"/>
</dbReference>
<feature type="region of interest" description="Disordered" evidence="3">
    <location>
        <begin position="360"/>
        <end position="399"/>
    </location>
</feature>
<feature type="repeat" description="ANK" evidence="1">
    <location>
        <begin position="555"/>
        <end position="587"/>
    </location>
</feature>
<dbReference type="Pfam" id="PF12796">
    <property type="entry name" value="Ank_2"/>
    <property type="match status" value="1"/>
</dbReference>
<dbReference type="PANTHER" id="PTHR24184">
    <property type="entry name" value="SI:CH211-189E2.2"/>
    <property type="match status" value="1"/>
</dbReference>
<dbReference type="InterPro" id="IPR036770">
    <property type="entry name" value="Ankyrin_rpt-contain_sf"/>
</dbReference>